<gene>
    <name evidence="1" type="ORF">OSB52_01520</name>
</gene>
<dbReference type="Proteomes" id="UP001143347">
    <property type="component" value="Unassembled WGS sequence"/>
</dbReference>
<keyword evidence="2" id="KW-1185">Reference proteome</keyword>
<accession>A0A9X3D0P8</accession>
<dbReference type="EMBL" id="JAPKFM010000001">
    <property type="protein sequence ID" value="MCX2962765.1"/>
    <property type="molecule type" value="Genomic_DNA"/>
</dbReference>
<proteinExistence type="predicted"/>
<evidence type="ECO:0000313" key="2">
    <source>
        <dbReference type="Proteomes" id="UP001143347"/>
    </source>
</evidence>
<reference evidence="1" key="1">
    <citation type="submission" date="2022-10" db="EMBL/GenBank/DDBJ databases">
        <title>WGS of marine actinomycetes from Thailand.</title>
        <authorList>
            <person name="Thawai C."/>
        </authorList>
    </citation>
    <scope>NUCLEOTIDE SEQUENCE</scope>
    <source>
        <strain evidence="1">SW21</strain>
    </source>
</reference>
<name>A0A9X3D0P8_9ACTN</name>
<dbReference type="SUPFAM" id="SSF109854">
    <property type="entry name" value="DinB/YfiT-like putative metalloenzymes"/>
    <property type="match status" value="1"/>
</dbReference>
<comment type="caution">
    <text evidence="1">The sequence shown here is derived from an EMBL/GenBank/DDBJ whole genome shotgun (WGS) entry which is preliminary data.</text>
</comment>
<dbReference type="AlphaFoldDB" id="A0A9X3D0P8"/>
<organism evidence="1 2">
    <name type="scientific">Gordonia aquimaris</name>
    <dbReference type="NCBI Taxonomy" id="2984863"/>
    <lineage>
        <taxon>Bacteria</taxon>
        <taxon>Bacillati</taxon>
        <taxon>Actinomycetota</taxon>
        <taxon>Actinomycetes</taxon>
        <taxon>Mycobacteriales</taxon>
        <taxon>Gordoniaceae</taxon>
        <taxon>Gordonia</taxon>
    </lineage>
</organism>
<evidence type="ECO:0000313" key="1">
    <source>
        <dbReference type="EMBL" id="MCX2962765.1"/>
    </source>
</evidence>
<sequence>MAESIVALAPADRHRVVAEGFAEQVAAVSDWDSPAPVEGWVARDVVTHLVEWLPGFLAGGGVTLPTGPAVADDPVSAWRAHAAVVQALLGGPSAEDTFTHPMAGEHRLADAVDRFYTADVYMHTWDLAAAAGRGAGLDPDFAQSLLDGMSGIEDLLRSSGQYGPAVPVAADADAVTRLIGFIGRDPAWQPVC</sequence>
<dbReference type="RefSeq" id="WP_235724730.1">
    <property type="nucleotide sequence ID" value="NZ_JAPKFM010000001.1"/>
</dbReference>
<protein>
    <submittedName>
        <fullName evidence="1">TIGR03086 family protein</fullName>
    </submittedName>
</protein>
<dbReference type="InterPro" id="IPR034660">
    <property type="entry name" value="DinB/YfiT-like"/>
</dbReference>